<name>A0ABX7Q2Q0_9BACT</name>
<dbReference type="PRINTS" id="PR01490">
    <property type="entry name" value="RTXTOXIND"/>
</dbReference>
<dbReference type="Gene3D" id="1.10.287.470">
    <property type="entry name" value="Helix hairpin bin"/>
    <property type="match status" value="1"/>
</dbReference>
<reference evidence="7 8" key="1">
    <citation type="submission" date="2021-03" db="EMBL/GenBank/DDBJ databases">
        <title>Geobacter metallireducens gen. nov. sp. nov., a microorganism capable of coupling the complete oxidation of organic compounds to the reduction of iron and other metals.</title>
        <authorList>
            <person name="Li Y."/>
        </authorList>
    </citation>
    <scope>NUCLEOTIDE SEQUENCE [LARGE SCALE GENOMIC DNA]</scope>
    <source>
        <strain evidence="7 8">Jerry-YX</strain>
    </source>
</reference>
<dbReference type="InterPro" id="IPR050465">
    <property type="entry name" value="UPF0194_transport"/>
</dbReference>
<dbReference type="Gene3D" id="2.40.50.100">
    <property type="match status" value="2"/>
</dbReference>
<feature type="transmembrane region" description="Helical" evidence="4">
    <location>
        <begin position="6"/>
        <end position="29"/>
    </location>
</feature>
<organism evidence="7 8">
    <name type="scientific">Geobacter benzoatilyticus</name>
    <dbReference type="NCBI Taxonomy" id="2815309"/>
    <lineage>
        <taxon>Bacteria</taxon>
        <taxon>Pseudomonadati</taxon>
        <taxon>Thermodesulfobacteriota</taxon>
        <taxon>Desulfuromonadia</taxon>
        <taxon>Geobacterales</taxon>
        <taxon>Geobacteraceae</taxon>
        <taxon>Geobacter</taxon>
    </lineage>
</organism>
<dbReference type="InterPro" id="IPR058636">
    <property type="entry name" value="Beta-barrel_YknX"/>
</dbReference>
<dbReference type="PANTHER" id="PTHR32347">
    <property type="entry name" value="EFFLUX SYSTEM COMPONENT YKNX-RELATED"/>
    <property type="match status" value="1"/>
</dbReference>
<keyword evidence="4" id="KW-0812">Transmembrane</keyword>
<evidence type="ECO:0000313" key="8">
    <source>
        <dbReference type="Proteomes" id="UP000663651"/>
    </source>
</evidence>
<accession>A0ABX7Q2Q0</accession>
<gene>
    <name evidence="7" type="ORF">JZM60_13870</name>
</gene>
<protein>
    <submittedName>
        <fullName evidence="7">Efflux RND transporter periplasmic adaptor subunit</fullName>
    </submittedName>
</protein>
<dbReference type="Gene3D" id="2.40.30.170">
    <property type="match status" value="1"/>
</dbReference>
<dbReference type="Pfam" id="PF25917">
    <property type="entry name" value="BSH_RND"/>
    <property type="match status" value="1"/>
</dbReference>
<keyword evidence="4" id="KW-0472">Membrane</keyword>
<dbReference type="SUPFAM" id="SSF111369">
    <property type="entry name" value="HlyD-like secretion proteins"/>
    <property type="match status" value="1"/>
</dbReference>
<sequence length="342" mass="37956">MKGNRTGIIVIGALALAAIVLAVLGPMLVSKREEGPNRRADSPSSSFLTAKGMVESADEAEIGSRVAGSIVKIGVREGEQVRRGQLLVSLDSGTVEAKIQEAEARKREARAELSELEAGSRSEDVESARARTQRAEDVCRFAEDRFQRQERLYRKDAVTLLERNRAEEELKVAREELREARANLEKLFKGERKEKVERARAAVAQSTADGEYYRSLLRDYAITSPIDGIVAERLREPGEAVDIGTPILRLVDPAKTRIRAEIEESDVGKVSEGDPVEVTVDAYPGKIYRGRVTRVFSVVRKRALKNFDPMASFDINTQKIHINLDDFSGLQNGMTVTVKFTK</sequence>
<dbReference type="Proteomes" id="UP000663651">
    <property type="component" value="Chromosome"/>
</dbReference>
<dbReference type="EMBL" id="CP071382">
    <property type="protein sequence ID" value="QSV45211.1"/>
    <property type="molecule type" value="Genomic_DNA"/>
</dbReference>
<dbReference type="Pfam" id="PF25990">
    <property type="entry name" value="Beta-barrel_YknX"/>
    <property type="match status" value="1"/>
</dbReference>
<feature type="region of interest" description="Disordered" evidence="3">
    <location>
        <begin position="110"/>
        <end position="129"/>
    </location>
</feature>
<evidence type="ECO:0000256" key="2">
    <source>
        <dbReference type="ARBA" id="ARBA00023054"/>
    </source>
</evidence>
<keyword evidence="8" id="KW-1185">Reference proteome</keyword>
<evidence type="ECO:0000259" key="5">
    <source>
        <dbReference type="Pfam" id="PF25917"/>
    </source>
</evidence>
<evidence type="ECO:0000313" key="7">
    <source>
        <dbReference type="EMBL" id="QSV45211.1"/>
    </source>
</evidence>
<evidence type="ECO:0000259" key="6">
    <source>
        <dbReference type="Pfam" id="PF25990"/>
    </source>
</evidence>
<evidence type="ECO:0000256" key="4">
    <source>
        <dbReference type="SAM" id="Phobius"/>
    </source>
</evidence>
<feature type="domain" description="YknX-like beta-barrel" evidence="6">
    <location>
        <begin position="257"/>
        <end position="338"/>
    </location>
</feature>
<dbReference type="InterPro" id="IPR058625">
    <property type="entry name" value="MdtA-like_BSH"/>
</dbReference>
<feature type="domain" description="Multidrug resistance protein MdtA-like barrel-sandwich hybrid" evidence="5">
    <location>
        <begin position="59"/>
        <end position="246"/>
    </location>
</feature>
<keyword evidence="4" id="KW-1133">Transmembrane helix</keyword>
<comment type="subcellular location">
    <subcellularLocation>
        <location evidence="1">Cell envelope</location>
    </subcellularLocation>
</comment>
<evidence type="ECO:0000256" key="3">
    <source>
        <dbReference type="SAM" id="MobiDB-lite"/>
    </source>
</evidence>
<evidence type="ECO:0000256" key="1">
    <source>
        <dbReference type="ARBA" id="ARBA00004196"/>
    </source>
</evidence>
<dbReference type="RefSeq" id="WP_207163016.1">
    <property type="nucleotide sequence ID" value="NZ_CP071382.1"/>
</dbReference>
<proteinExistence type="predicted"/>
<keyword evidence="2" id="KW-0175">Coiled coil</keyword>